<dbReference type="InterPro" id="IPR036020">
    <property type="entry name" value="WW_dom_sf"/>
</dbReference>
<evidence type="ECO:0000313" key="8">
    <source>
        <dbReference type="EMBL" id="PKI84991.1"/>
    </source>
</evidence>
<dbReference type="EMBL" id="KZ454988">
    <property type="protein sequence ID" value="PKI84991.1"/>
    <property type="molecule type" value="Genomic_DNA"/>
</dbReference>
<dbReference type="OrthoDB" id="187617at2759"/>
<dbReference type="CDD" id="cd00201">
    <property type="entry name" value="WW"/>
    <property type="match status" value="2"/>
</dbReference>
<dbReference type="PROSITE" id="PS50020">
    <property type="entry name" value="WW_DOMAIN_2"/>
    <property type="match status" value="2"/>
</dbReference>
<sequence length="625" mass="71254">MAGTPNDAASRAQSGSMHWVEYQNQEGRPYWYHTVERRSVWEKPTELKTARERAMEQTPWREYKSGVRSYYVHKDTKQSTWTMPEELKGTLPHSLTAALLDAIPEDAPASPDTGTPGTAHTPQSPADGNCTPINVGVRAVPRAPLSSAALFTNASDAEAAFIGLLRAKGIDETWTWEQTIREIVMEPMYRAFRTLAERKAAFNKYINELKTTEARRRSAKEAVLRPAMVKALHQSGGLKPYASYATFKKKLQTLPLWDDVDSDELAHGLYESIRDDVRKKEEAKERAVQAHNTEAFTALLKTIDMDATTLWRDVYSTILASGEYKHDARLQTMPRTEMLAIFEAHMRTVEDDARVFVDAEKRKKSRAARIHRDAFRALLDEHIASGSLTARSTWASFLPKIQHDPRLADVLTAPGSAPQQLLYDALDELERRFAVLMKEADAYVKQHSVSLDGDAWAQWRAALAAPQAPPALASLRECEQKEVLDELLCLAGRDARDARRRSDRKLRERADELRYALKKMHPPLDIDAPFERIVHSLEKLPEFIELKELEHGMEAATSAWNKFVRRQKEKLQERPSDPTRPRTDYRDLDDTTDERKRKGPYSNVLHEDPRAVRQRVRYDAPEARP</sequence>
<dbReference type="InterPro" id="IPR039726">
    <property type="entry name" value="Prp40-like"/>
</dbReference>
<dbReference type="Gene3D" id="2.20.70.10">
    <property type="match status" value="2"/>
</dbReference>
<name>A0A2N1JEL8_9BASI</name>
<dbReference type="FunFam" id="1.10.10.440:FF:000013">
    <property type="entry name" value="pre-mRNA-processing protein 40A isoform X1"/>
    <property type="match status" value="1"/>
</dbReference>
<dbReference type="PROSITE" id="PS01159">
    <property type="entry name" value="WW_DOMAIN_1"/>
    <property type="match status" value="1"/>
</dbReference>
<feature type="compositionally biased region" description="Polar residues" evidence="6">
    <location>
        <begin position="112"/>
        <end position="126"/>
    </location>
</feature>
<feature type="compositionally biased region" description="Basic and acidic residues" evidence="6">
    <location>
        <begin position="605"/>
        <end position="625"/>
    </location>
</feature>
<dbReference type="Pfam" id="PF01846">
    <property type="entry name" value="FF"/>
    <property type="match status" value="2"/>
</dbReference>
<feature type="region of interest" description="Disordered" evidence="6">
    <location>
        <begin position="566"/>
        <end position="625"/>
    </location>
</feature>
<organism evidence="8 9">
    <name type="scientific">Malassezia vespertilionis</name>
    <dbReference type="NCBI Taxonomy" id="2020962"/>
    <lineage>
        <taxon>Eukaryota</taxon>
        <taxon>Fungi</taxon>
        <taxon>Dikarya</taxon>
        <taxon>Basidiomycota</taxon>
        <taxon>Ustilaginomycotina</taxon>
        <taxon>Malasseziomycetes</taxon>
        <taxon>Malasseziales</taxon>
        <taxon>Malasseziaceae</taxon>
        <taxon>Malassezia</taxon>
    </lineage>
</organism>
<reference evidence="8 9" key="1">
    <citation type="submission" date="2017-10" db="EMBL/GenBank/DDBJ databases">
        <title>A novel species of cold-tolerant Malassezia isolated from bats.</title>
        <authorList>
            <person name="Lorch J.M."/>
            <person name="Palmer J.M."/>
            <person name="Vanderwolf K.J."/>
            <person name="Schmidt K.Z."/>
            <person name="Verant M.L."/>
            <person name="Weller T.J."/>
            <person name="Blehert D.S."/>
        </authorList>
    </citation>
    <scope>NUCLEOTIDE SEQUENCE [LARGE SCALE GENOMIC DNA]</scope>
    <source>
        <strain evidence="8 9">NWHC:44797-103</strain>
    </source>
</reference>
<evidence type="ECO:0000256" key="2">
    <source>
        <dbReference type="ARBA" id="ARBA00022664"/>
    </source>
</evidence>
<keyword evidence="3" id="KW-0677">Repeat</keyword>
<dbReference type="GO" id="GO:0005685">
    <property type="term" value="C:U1 snRNP"/>
    <property type="evidence" value="ECO:0007669"/>
    <property type="project" value="TreeGrafter"/>
</dbReference>
<keyword evidence="5" id="KW-0539">Nucleus</keyword>
<dbReference type="GO" id="GO:0071004">
    <property type="term" value="C:U2-type prespliceosome"/>
    <property type="evidence" value="ECO:0007669"/>
    <property type="project" value="TreeGrafter"/>
</dbReference>
<dbReference type="GO" id="GO:0003723">
    <property type="term" value="F:RNA binding"/>
    <property type="evidence" value="ECO:0007669"/>
    <property type="project" value="TreeGrafter"/>
</dbReference>
<evidence type="ECO:0000256" key="6">
    <source>
        <dbReference type="SAM" id="MobiDB-lite"/>
    </source>
</evidence>
<feature type="domain" description="WW" evidence="7">
    <location>
        <begin position="54"/>
        <end position="86"/>
    </location>
</feature>
<dbReference type="SMART" id="SM00441">
    <property type="entry name" value="FF"/>
    <property type="match status" value="3"/>
</dbReference>
<feature type="domain" description="WW" evidence="7">
    <location>
        <begin position="19"/>
        <end position="46"/>
    </location>
</feature>
<evidence type="ECO:0000256" key="3">
    <source>
        <dbReference type="ARBA" id="ARBA00022737"/>
    </source>
</evidence>
<evidence type="ECO:0000256" key="1">
    <source>
        <dbReference type="ARBA" id="ARBA00004123"/>
    </source>
</evidence>
<evidence type="ECO:0000256" key="5">
    <source>
        <dbReference type="ARBA" id="ARBA00023242"/>
    </source>
</evidence>
<dbReference type="AlphaFoldDB" id="A0A2N1JEL8"/>
<dbReference type="SUPFAM" id="SSF51045">
    <property type="entry name" value="WW domain"/>
    <property type="match status" value="1"/>
</dbReference>
<comment type="subcellular location">
    <subcellularLocation>
        <location evidence="1">Nucleus</location>
    </subcellularLocation>
</comment>
<accession>A0A2N1JEL8</accession>
<keyword evidence="9" id="KW-1185">Reference proteome</keyword>
<keyword evidence="2" id="KW-0507">mRNA processing</keyword>
<keyword evidence="4" id="KW-0508">mRNA splicing</keyword>
<evidence type="ECO:0000256" key="4">
    <source>
        <dbReference type="ARBA" id="ARBA00023187"/>
    </source>
</evidence>
<proteinExistence type="predicted"/>
<dbReference type="Gene3D" id="1.10.10.440">
    <property type="entry name" value="FF domain"/>
    <property type="match status" value="3"/>
</dbReference>
<dbReference type="SMART" id="SM00456">
    <property type="entry name" value="WW"/>
    <property type="match status" value="2"/>
</dbReference>
<feature type="compositionally biased region" description="Basic and acidic residues" evidence="6">
    <location>
        <begin position="569"/>
        <end position="596"/>
    </location>
</feature>
<dbReference type="InterPro" id="IPR036517">
    <property type="entry name" value="FF_domain_sf"/>
</dbReference>
<dbReference type="PANTHER" id="PTHR11864">
    <property type="entry name" value="PRE-MRNA-PROCESSING PROTEIN PRP40"/>
    <property type="match status" value="1"/>
</dbReference>
<protein>
    <recommendedName>
        <fullName evidence="7">WW domain-containing protein</fullName>
    </recommendedName>
</protein>
<dbReference type="InterPro" id="IPR002713">
    <property type="entry name" value="FF_domain"/>
</dbReference>
<dbReference type="InterPro" id="IPR001202">
    <property type="entry name" value="WW_dom"/>
</dbReference>
<evidence type="ECO:0000313" key="9">
    <source>
        <dbReference type="Proteomes" id="UP000232875"/>
    </source>
</evidence>
<dbReference type="STRING" id="2020962.A0A2N1JEL8"/>
<evidence type="ECO:0000259" key="7">
    <source>
        <dbReference type="PROSITE" id="PS50020"/>
    </source>
</evidence>
<feature type="region of interest" description="Disordered" evidence="6">
    <location>
        <begin position="105"/>
        <end position="133"/>
    </location>
</feature>
<dbReference type="GO" id="GO:0045292">
    <property type="term" value="P:mRNA cis splicing, via spliceosome"/>
    <property type="evidence" value="ECO:0007669"/>
    <property type="project" value="InterPro"/>
</dbReference>
<dbReference type="SUPFAM" id="SSF81698">
    <property type="entry name" value="FF domain"/>
    <property type="match status" value="3"/>
</dbReference>
<dbReference type="PANTHER" id="PTHR11864:SF0">
    <property type="entry name" value="PRP40 PRE-MRNA PROCESSING FACTOR 40 HOMOLOG A (YEAST)"/>
    <property type="match status" value="1"/>
</dbReference>
<gene>
    <name evidence="8" type="ORF">MVES_000837</name>
</gene>
<dbReference type="Proteomes" id="UP000232875">
    <property type="component" value="Unassembled WGS sequence"/>
</dbReference>